<dbReference type="Proteomes" id="UP000180235">
    <property type="component" value="Chromosome"/>
</dbReference>
<keyword evidence="2" id="KW-0378">Hydrolase</keyword>
<keyword evidence="3" id="KW-1185">Reference proteome</keyword>
<dbReference type="GO" id="GO:0004386">
    <property type="term" value="F:helicase activity"/>
    <property type="evidence" value="ECO:0007669"/>
    <property type="project" value="UniProtKB-KW"/>
</dbReference>
<dbReference type="REBASE" id="166402">
    <property type="entry name" value="GliD10ORF1248P"/>
</dbReference>
<dbReference type="STRING" id="1188229.GlitD10_1251"/>
<gene>
    <name evidence="2" type="ORF">GlitD10_1251</name>
</gene>
<dbReference type="InterPro" id="IPR041635">
    <property type="entry name" value="Type_ISP_LLaBIII_C"/>
</dbReference>
<dbReference type="Pfam" id="PF18135">
    <property type="entry name" value="Type_ISP_C"/>
    <property type="match status" value="1"/>
</dbReference>
<sequence length="473" mass="56005">MSTAKIFYFTLQDEQTKEEKLTWFARTRFEEIPFQHITPDKKANWINLTDNDFDSLLPLIDKDVKAGKSQEAVFQLFSAGIKTQRDEWVYDFSKEVLMERMKYFVEVYQERLEKGINRDLNTDIKWDRELEKYLIRKVKKDFEENKIVRSLYRPFVKMFFYFDRHFNGMPYQWYSIHPDCSESQIPQNLVIGFVSGSRLNFSAIATETIANLSVYSLDPIQCLPLYRYDKNGNRIDNITDWALEQFCNYYRSPSIPLEKGEEESELALKKGEEESKLAFLKREHESEPPFLKGGRGDQITKLDIFYYTYAVLHHPAYRSKYKINLKREFPRLPFYPNFYQWVVWGKTLMDLHLNFETIEPYGLERFDMASKTNPKTKLKADKTAGVITLDENTQLQGVPALAWEYKLGNRSALEWILDQYKEKTPKDPTIAKLFNTYKFADYKEYVIDLLQRVCTVSTQTMAIIQQMPPTAHL</sequence>
<reference evidence="2 3" key="1">
    <citation type="submission" date="2016-10" db="EMBL/GenBank/DDBJ databases">
        <title>Description of Gloeomargarita lithophora gen. nov., sp. nov., a thylakoid-bearing basal-branching cyanobacterium with intracellular carbonates, and proposal for Gloeomargaritales ord. nov.</title>
        <authorList>
            <person name="Moreira D."/>
            <person name="Tavera R."/>
            <person name="Benzerara K."/>
            <person name="Skouri-Panet F."/>
            <person name="Couradeau E."/>
            <person name="Gerard E."/>
            <person name="Loussert C."/>
            <person name="Novelo E."/>
            <person name="Zivanovic Y."/>
            <person name="Lopez-Garcia P."/>
        </authorList>
    </citation>
    <scope>NUCLEOTIDE SEQUENCE [LARGE SCALE GENOMIC DNA]</scope>
    <source>
        <strain evidence="2 3">D10</strain>
    </source>
</reference>
<organism evidence="2 3">
    <name type="scientific">Gloeomargarita lithophora Alchichica-D10</name>
    <dbReference type="NCBI Taxonomy" id="1188229"/>
    <lineage>
        <taxon>Bacteria</taxon>
        <taxon>Bacillati</taxon>
        <taxon>Cyanobacteriota</taxon>
        <taxon>Cyanophyceae</taxon>
        <taxon>Gloeomargaritales</taxon>
        <taxon>Gloeomargaritaceae</taxon>
        <taxon>Gloeomargarita</taxon>
    </lineage>
</organism>
<keyword evidence="2" id="KW-0347">Helicase</keyword>
<evidence type="ECO:0000313" key="3">
    <source>
        <dbReference type="Proteomes" id="UP000180235"/>
    </source>
</evidence>
<evidence type="ECO:0000313" key="2">
    <source>
        <dbReference type="EMBL" id="APB33571.1"/>
    </source>
</evidence>
<keyword evidence="2" id="KW-0067">ATP-binding</keyword>
<dbReference type="KEGG" id="glt:GlitD10_1251"/>
<accession>A0A1J0ACB5</accession>
<dbReference type="RefSeq" id="WP_071454141.1">
    <property type="nucleotide sequence ID" value="NZ_CP017675.1"/>
</dbReference>
<evidence type="ECO:0000259" key="1">
    <source>
        <dbReference type="Pfam" id="PF18135"/>
    </source>
</evidence>
<name>A0A1J0ACB5_9CYAN</name>
<keyword evidence="2" id="KW-0547">Nucleotide-binding</keyword>
<dbReference type="EMBL" id="CP017675">
    <property type="protein sequence ID" value="APB33571.1"/>
    <property type="molecule type" value="Genomic_DNA"/>
</dbReference>
<dbReference type="AlphaFoldDB" id="A0A1J0ACB5"/>
<protein>
    <submittedName>
        <fullName evidence="2">Helicase</fullName>
    </submittedName>
</protein>
<proteinExistence type="predicted"/>
<feature type="domain" description="Type ISP restriction-modification enzyme LLaBIII C-terminal specificity" evidence="1">
    <location>
        <begin position="73"/>
        <end position="449"/>
    </location>
</feature>